<evidence type="ECO:0000313" key="7">
    <source>
        <dbReference type="Proteomes" id="UP000663888"/>
    </source>
</evidence>
<dbReference type="InterPro" id="IPR007111">
    <property type="entry name" value="NACHT_NTPase"/>
</dbReference>
<dbReference type="InterPro" id="IPR056884">
    <property type="entry name" value="NPHP3-like_N"/>
</dbReference>
<evidence type="ECO:0000313" key="6">
    <source>
        <dbReference type="EMBL" id="CAE6465807.1"/>
    </source>
</evidence>
<dbReference type="InterPro" id="IPR001680">
    <property type="entry name" value="WD40_rpt"/>
</dbReference>
<dbReference type="Gene3D" id="3.40.50.300">
    <property type="entry name" value="P-loop containing nucleotide triphosphate hydrolases"/>
    <property type="match status" value="1"/>
</dbReference>
<dbReference type="PRINTS" id="PR00320">
    <property type="entry name" value="GPROTEINBRPT"/>
</dbReference>
<dbReference type="SUPFAM" id="SSF52540">
    <property type="entry name" value="P-loop containing nucleoside triphosphate hydrolases"/>
    <property type="match status" value="1"/>
</dbReference>
<feature type="repeat" description="WD" evidence="3">
    <location>
        <begin position="1277"/>
        <end position="1308"/>
    </location>
</feature>
<dbReference type="PANTHER" id="PTHR19879">
    <property type="entry name" value="TRANSCRIPTION INITIATION FACTOR TFIID"/>
    <property type="match status" value="1"/>
</dbReference>
<organism evidence="6 7">
    <name type="scientific">Rhizoctonia solani</name>
    <dbReference type="NCBI Taxonomy" id="456999"/>
    <lineage>
        <taxon>Eukaryota</taxon>
        <taxon>Fungi</taxon>
        <taxon>Dikarya</taxon>
        <taxon>Basidiomycota</taxon>
        <taxon>Agaricomycotina</taxon>
        <taxon>Agaricomycetes</taxon>
        <taxon>Cantharellales</taxon>
        <taxon>Ceratobasidiaceae</taxon>
        <taxon>Rhizoctonia</taxon>
    </lineage>
</organism>
<keyword evidence="2" id="KW-0677">Repeat</keyword>
<dbReference type="InterPro" id="IPR036322">
    <property type="entry name" value="WD40_repeat_dom_sf"/>
</dbReference>
<feature type="repeat" description="WD" evidence="3">
    <location>
        <begin position="840"/>
        <end position="872"/>
    </location>
</feature>
<feature type="repeat" description="WD" evidence="3">
    <location>
        <begin position="882"/>
        <end position="923"/>
    </location>
</feature>
<dbReference type="PROSITE" id="PS50837">
    <property type="entry name" value="NACHT"/>
    <property type="match status" value="1"/>
</dbReference>
<evidence type="ECO:0000256" key="2">
    <source>
        <dbReference type="ARBA" id="ARBA00022737"/>
    </source>
</evidence>
<dbReference type="InterPro" id="IPR015943">
    <property type="entry name" value="WD40/YVTN_repeat-like_dom_sf"/>
</dbReference>
<evidence type="ECO:0000256" key="4">
    <source>
        <dbReference type="SAM" id="MobiDB-lite"/>
    </source>
</evidence>
<dbReference type="SMART" id="SM00320">
    <property type="entry name" value="WD40"/>
    <property type="match status" value="14"/>
</dbReference>
<reference evidence="6" key="1">
    <citation type="submission" date="2021-01" db="EMBL/GenBank/DDBJ databases">
        <authorList>
            <person name="Kaushik A."/>
        </authorList>
    </citation>
    <scope>NUCLEOTIDE SEQUENCE</scope>
    <source>
        <strain evidence="6">AG4-R118</strain>
    </source>
</reference>
<dbReference type="EMBL" id="CAJMWX010001077">
    <property type="protein sequence ID" value="CAE6465807.1"/>
    <property type="molecule type" value="Genomic_DNA"/>
</dbReference>
<dbReference type="InterPro" id="IPR019775">
    <property type="entry name" value="WD40_repeat_CS"/>
</dbReference>
<protein>
    <recommendedName>
        <fullName evidence="5">NACHT domain-containing protein</fullName>
    </recommendedName>
</protein>
<feature type="repeat" description="WD" evidence="3">
    <location>
        <begin position="1195"/>
        <end position="1228"/>
    </location>
</feature>
<dbReference type="Pfam" id="PF24883">
    <property type="entry name" value="NPHP3_N"/>
    <property type="match status" value="1"/>
</dbReference>
<dbReference type="InterPro" id="IPR027417">
    <property type="entry name" value="P-loop_NTPase"/>
</dbReference>
<feature type="region of interest" description="Disordered" evidence="4">
    <location>
        <begin position="1"/>
        <end position="64"/>
    </location>
</feature>
<keyword evidence="1 3" id="KW-0853">WD repeat</keyword>
<feature type="repeat" description="WD" evidence="3">
    <location>
        <begin position="1367"/>
        <end position="1408"/>
    </location>
</feature>
<dbReference type="PROSITE" id="PS00678">
    <property type="entry name" value="WD_REPEATS_1"/>
    <property type="match status" value="4"/>
</dbReference>
<name>A0A8H3BV44_9AGAM</name>
<feature type="repeat" description="WD" evidence="3">
    <location>
        <begin position="1149"/>
        <end position="1190"/>
    </location>
</feature>
<evidence type="ECO:0000259" key="5">
    <source>
        <dbReference type="PROSITE" id="PS50837"/>
    </source>
</evidence>
<dbReference type="Proteomes" id="UP000663888">
    <property type="component" value="Unassembled WGS sequence"/>
</dbReference>
<proteinExistence type="predicted"/>
<feature type="repeat" description="WD" evidence="3">
    <location>
        <begin position="970"/>
        <end position="1002"/>
    </location>
</feature>
<evidence type="ECO:0000256" key="3">
    <source>
        <dbReference type="PROSITE-ProRule" id="PRU00221"/>
    </source>
</evidence>
<evidence type="ECO:0000256" key="1">
    <source>
        <dbReference type="ARBA" id="ARBA00022574"/>
    </source>
</evidence>
<dbReference type="InterPro" id="IPR011047">
    <property type="entry name" value="Quinoprotein_ADH-like_sf"/>
</dbReference>
<dbReference type="SUPFAM" id="SSF50998">
    <property type="entry name" value="Quinoprotein alcohol dehydrogenase-like"/>
    <property type="match status" value="1"/>
</dbReference>
<dbReference type="PANTHER" id="PTHR19879:SF9">
    <property type="entry name" value="TRANSCRIPTION INITIATION FACTOR TFIID SUBUNIT 5"/>
    <property type="match status" value="1"/>
</dbReference>
<gene>
    <name evidence="6" type="ORF">RDB_LOCUS98377</name>
</gene>
<dbReference type="InterPro" id="IPR020472">
    <property type="entry name" value="WD40_PAC1"/>
</dbReference>
<accession>A0A8H3BV44</accession>
<feature type="repeat" description="WD" evidence="3">
    <location>
        <begin position="1324"/>
        <end position="1365"/>
    </location>
</feature>
<feature type="repeat" description="WD" evidence="3">
    <location>
        <begin position="928"/>
        <end position="962"/>
    </location>
</feature>
<dbReference type="SUPFAM" id="SSF50978">
    <property type="entry name" value="WD40 repeat-like"/>
    <property type="match status" value="1"/>
</dbReference>
<dbReference type="PROSITE" id="PS50294">
    <property type="entry name" value="WD_REPEATS_REGION"/>
    <property type="match status" value="8"/>
</dbReference>
<feature type="repeat" description="WD" evidence="3">
    <location>
        <begin position="1235"/>
        <end position="1276"/>
    </location>
</feature>
<dbReference type="Gene3D" id="2.130.10.10">
    <property type="entry name" value="YVTN repeat-like/Quinoprotein amine dehydrogenase"/>
    <property type="match status" value="5"/>
</dbReference>
<feature type="domain" description="NACHT" evidence="5">
    <location>
        <begin position="262"/>
        <end position="407"/>
    </location>
</feature>
<feature type="repeat" description="WD" evidence="3">
    <location>
        <begin position="1104"/>
        <end position="1145"/>
    </location>
</feature>
<comment type="caution">
    <text evidence="6">The sequence shown here is derived from an EMBL/GenBank/DDBJ whole genome shotgun (WGS) entry which is preliminary data.</text>
</comment>
<sequence length="1476" mass="162151">MSAGSTSPKRSFRSSLKSFFHRRSHNTTKQQSGPDLQVPCLLDLQNSNEHGPPSSKVSPHATERNQNTASNALEGTLRALHQSTEIFPPLQAAVGALISGLEAVPAAEEHRRSYDNLLTELQTLHSVIDKYRDNIEITGMSDSTANIILSIETEAKLLRAKRDKGHMARIFEANNDQDDLLQCYRRIEMLSRQLQTNVGLGTWSVAYEQLMNTRLGTLSPALLAGYNSTLAAEINRRLCTKNTRVAVLDALDSWSKNHSGANVYWMSGMAGTGKTTIATTLSNTLSKRKQLGATFFCTRTSPECHSIDRVVPTIAYQFARYSRPFQSVLSRVLDTDPDIGTREIPLQFERLLREPLLEVKRSIPNNVVIIIDALDECSDHGGVKTLLSVLFQHAPNLPVKFFITSRPEPEIQDEILLHRSGEREVFYLHDIEQAVVQADIELYLREELVFISPAEYQIKQLVQLAGNLFIYAATAVRYIRPGKKLASPHARLDLVLSARSNSKKQYAELDLLYSTVLDTALDERVLESIEIEYARRVLWTSICAREPIAIETLAEMTQMDSEQVLIVLQSFLSVLYLSGGGSRVSVFHASFPDFMFDHERSRKYFCDQNICGQQLALRCFSIMKDQLRFNICNLMSSFWLDTSLAGIEKRVQNFISPSLSYACRYWGNHLILANPSPQLVTEIETFLANRLLFWTEVLSLSKSTIIGIMELQCTRLWLLRSTGEMATRVSALVEDAQGFLTFFSAGGASASTPHIYISALPFCRVSSTVFENYRPRARGLINPKGALVEYHVSALLATRRMPNPVSCMSPSPDGLLMALGDRVGSITILNQGDGSLISSFVAHGAPVECIAFSPDNAQFVSGSFDSTIRCWSRNGSLVLGPIMGHKGGVSSVAFSPDGKRIASGGRDSTVRLWNTQTGSLIISSTLGTDHGESIVTSVLFSPDGLYIISGSDRGKIRVWDVQQNIVSVFSHPHTAPVYSLGFSLGGNFLLSNSQPDSVRLWSTTNWCLGPRTLDGAIDITGMAISPNGAHVACISSSGIIRLWSIVDGTVISGPFEVPLGHIPGQALVFSSDGTRLFSVDHDSAIFMWDIEKGNTSEISTPREYEGHRGAVNSVAFFPGGTRLISGTDNADICIWNVEDGLLISSLQTNGSDFSEVSAMAFSRDITLGASSSYDYSIALWDIQHAKLTTEFPIVHTNVIYSLSFSSNNELIASGSADHTICIWDVQAGILSIGPLRGHTSLVNSVQFAPSTLQVASGSSDQTVCVWDAKTGHLISQLKGSHSIITSLSFSTNGEYLAAGDDQGEFHVWALIGHITPNLLVSGPHTQEIDAISSISFSPNSKLIATGSDDGSVNVWDRQSDDLVAGPFKDHSEEVHAVAWSPNGNIIASCSADHTLRLIDLQAFSNMSDWMEGDWDLRDDGWIENQKKLLFWVSPDLHPVLPRPYNPLVIGPQGPAQIDYDSLLLGEDWVQCYVDSE</sequence>
<dbReference type="Pfam" id="PF00400">
    <property type="entry name" value="WD40"/>
    <property type="match status" value="11"/>
</dbReference>
<feature type="compositionally biased region" description="Low complexity" evidence="4">
    <location>
        <begin position="7"/>
        <end position="18"/>
    </location>
</feature>
<dbReference type="CDD" id="cd00200">
    <property type="entry name" value="WD40"/>
    <property type="match status" value="2"/>
</dbReference>
<dbReference type="PROSITE" id="PS50082">
    <property type="entry name" value="WD_REPEATS_2"/>
    <property type="match status" value="12"/>
</dbReference>
<feature type="repeat" description="WD" evidence="3">
    <location>
        <begin position="1066"/>
        <end position="1098"/>
    </location>
</feature>